<accession>A0A4D7B319</accession>
<dbReference type="GeneID" id="89520997"/>
<name>A0A4D7B319_9FIRM</name>
<evidence type="ECO:0000256" key="1">
    <source>
        <dbReference type="SAM" id="Coils"/>
    </source>
</evidence>
<organism evidence="2 3">
    <name type="scientific">Dysosmobacter welbionis</name>
    <dbReference type="NCBI Taxonomy" id="2093857"/>
    <lineage>
        <taxon>Bacteria</taxon>
        <taxon>Bacillati</taxon>
        <taxon>Bacillota</taxon>
        <taxon>Clostridia</taxon>
        <taxon>Eubacteriales</taxon>
        <taxon>Oscillospiraceae</taxon>
        <taxon>Dysosmobacter</taxon>
    </lineage>
</organism>
<protein>
    <recommendedName>
        <fullName evidence="4">DivIVA domain-containing protein</fullName>
    </recommendedName>
</protein>
<dbReference type="Proteomes" id="UP000298642">
    <property type="component" value="Chromosome"/>
</dbReference>
<proteinExistence type="predicted"/>
<evidence type="ECO:0008006" key="4">
    <source>
        <dbReference type="Google" id="ProtNLM"/>
    </source>
</evidence>
<dbReference type="RefSeq" id="WP_025544356.1">
    <property type="nucleotide sequence ID" value="NZ_CAUWCU010000044.1"/>
</dbReference>
<sequence>MENYAFKSVAFGGFDKQDVIHYIEQTAKEAAAVQERLQKENEDLQTEADSLRTQVRELQTRLETETALREQAQSELEQERTARQGLEAFKPEAERLAAELERLRPEAEAYAQFRDRVGDIECDAHKRAAELEASTTARLRRTVELFRAQYVTLMSSFESTASHVTAELRKVEVNLSQLPRAMDQAGTELNELAALLDRSTKKEEKEPRG</sequence>
<keyword evidence="3" id="KW-1185">Reference proteome</keyword>
<dbReference type="EMBL" id="CP034413">
    <property type="protein sequence ID" value="QCI60812.1"/>
    <property type="molecule type" value="Genomic_DNA"/>
</dbReference>
<reference evidence="3" key="1">
    <citation type="submission" date="2018-12" db="EMBL/GenBank/DDBJ databases">
        <title>Dusodibacter welbiota gen. nov., sp. nov., isolated from human faeces and emended description of the Oscillibacter genus.</title>
        <authorList>
            <person name="Le Roy T."/>
            <person name="Van der Smissen P."/>
            <person name="Delzenne N."/>
            <person name="Muccioli G."/>
            <person name="Collet J.F."/>
            <person name="Cani P.D."/>
        </authorList>
    </citation>
    <scope>NUCLEOTIDE SEQUENCE [LARGE SCALE GENOMIC DNA]</scope>
    <source>
        <strain evidence="3">J115</strain>
    </source>
</reference>
<dbReference type="AlphaFoldDB" id="A0A4D7B319"/>
<dbReference type="KEGG" id="obj:EIO64_17685"/>
<gene>
    <name evidence="2" type="ORF">EIO64_17685</name>
</gene>
<evidence type="ECO:0000313" key="2">
    <source>
        <dbReference type="EMBL" id="QCI60812.1"/>
    </source>
</evidence>
<feature type="coiled-coil region" evidence="1">
    <location>
        <begin position="23"/>
        <end position="82"/>
    </location>
</feature>
<keyword evidence="1" id="KW-0175">Coiled coil</keyword>
<evidence type="ECO:0000313" key="3">
    <source>
        <dbReference type="Proteomes" id="UP000298642"/>
    </source>
</evidence>